<accession>A0ABQ8FF24</accession>
<name>A0ABQ8FF24_9FUNG</name>
<reference evidence="1 2" key="1">
    <citation type="submission" date="2021-02" db="EMBL/GenBank/DDBJ databases">
        <title>Variation within the Batrachochytrium salamandrivorans European outbreak.</title>
        <authorList>
            <person name="Kelly M."/>
            <person name="Pasmans F."/>
            <person name="Shea T.P."/>
            <person name="Munoz J.F."/>
            <person name="Carranza S."/>
            <person name="Cuomo C.A."/>
            <person name="Martel A."/>
        </authorList>
    </citation>
    <scope>NUCLEOTIDE SEQUENCE [LARGE SCALE GENOMIC DNA]</scope>
    <source>
        <strain evidence="1 2">AMFP18/2</strain>
    </source>
</reference>
<protein>
    <submittedName>
        <fullName evidence="1">Uncharacterized protein</fullName>
    </submittedName>
</protein>
<evidence type="ECO:0000313" key="2">
    <source>
        <dbReference type="Proteomes" id="UP001648503"/>
    </source>
</evidence>
<organism evidence="1 2">
    <name type="scientific">Batrachochytrium salamandrivorans</name>
    <dbReference type="NCBI Taxonomy" id="1357716"/>
    <lineage>
        <taxon>Eukaryota</taxon>
        <taxon>Fungi</taxon>
        <taxon>Fungi incertae sedis</taxon>
        <taxon>Chytridiomycota</taxon>
        <taxon>Chytridiomycota incertae sedis</taxon>
        <taxon>Chytridiomycetes</taxon>
        <taxon>Rhizophydiales</taxon>
        <taxon>Rhizophydiales incertae sedis</taxon>
        <taxon>Batrachochytrium</taxon>
    </lineage>
</organism>
<comment type="caution">
    <text evidence="1">The sequence shown here is derived from an EMBL/GenBank/DDBJ whole genome shotgun (WGS) entry which is preliminary data.</text>
</comment>
<gene>
    <name evidence="1" type="ORF">BASA50_005713</name>
</gene>
<dbReference type="Proteomes" id="UP001648503">
    <property type="component" value="Unassembled WGS sequence"/>
</dbReference>
<dbReference type="EMBL" id="JAFCIX010000296">
    <property type="protein sequence ID" value="KAH6595565.1"/>
    <property type="molecule type" value="Genomic_DNA"/>
</dbReference>
<sequence length="171" mass="20117">MQCTSRSLDYIKKEPSGDLGDDKTALFCSGMAFNLEKLQNRILNLAKSFDNQLPFLHDITDEMAHWETTQNRGTSKKHRKDGAKVQNTKELMNPSEKYLKAKTDLQDTRHYLGRWNDSYYRFWSVFIKRCDLTKYSNLMDPKELTKRGNFLMKEIELPEDMRGTSSKWAFL</sequence>
<evidence type="ECO:0000313" key="1">
    <source>
        <dbReference type="EMBL" id="KAH6595565.1"/>
    </source>
</evidence>
<keyword evidence="2" id="KW-1185">Reference proteome</keyword>
<proteinExistence type="predicted"/>